<evidence type="ECO:0000313" key="2">
    <source>
        <dbReference type="Proteomes" id="UP000236161"/>
    </source>
</evidence>
<organism evidence="1 2">
    <name type="scientific">Apostasia shenzhenica</name>
    <dbReference type="NCBI Taxonomy" id="1088818"/>
    <lineage>
        <taxon>Eukaryota</taxon>
        <taxon>Viridiplantae</taxon>
        <taxon>Streptophyta</taxon>
        <taxon>Embryophyta</taxon>
        <taxon>Tracheophyta</taxon>
        <taxon>Spermatophyta</taxon>
        <taxon>Magnoliopsida</taxon>
        <taxon>Liliopsida</taxon>
        <taxon>Asparagales</taxon>
        <taxon>Orchidaceae</taxon>
        <taxon>Apostasioideae</taxon>
        <taxon>Apostasia</taxon>
    </lineage>
</organism>
<dbReference type="AlphaFoldDB" id="A0A2I0A1T3"/>
<sequence length="97" mass="11290">MHRLEPTNPAVTAVISQALSHYMITQPNVPLYTLSRVMSAKVWININGKIVWLITDFVIRRYDTTQAKFVYVVIHAVMEKKYRKDDHLTFTDLQIKG</sequence>
<name>A0A2I0A1T3_9ASPA</name>
<dbReference type="Proteomes" id="UP000236161">
    <property type="component" value="Unassembled WGS sequence"/>
</dbReference>
<gene>
    <name evidence="1" type="ORF">AXF42_Ash004049</name>
</gene>
<keyword evidence="2" id="KW-1185">Reference proteome</keyword>
<protein>
    <submittedName>
        <fullName evidence="1">Uncharacterized protein</fullName>
    </submittedName>
</protein>
<evidence type="ECO:0000313" key="1">
    <source>
        <dbReference type="EMBL" id="PKA49509.1"/>
    </source>
</evidence>
<reference evidence="1 2" key="1">
    <citation type="journal article" date="2017" name="Nature">
        <title>The Apostasia genome and the evolution of orchids.</title>
        <authorList>
            <person name="Zhang G.Q."/>
            <person name="Liu K.W."/>
            <person name="Li Z."/>
            <person name="Lohaus R."/>
            <person name="Hsiao Y.Y."/>
            <person name="Niu S.C."/>
            <person name="Wang J.Y."/>
            <person name="Lin Y.C."/>
            <person name="Xu Q."/>
            <person name="Chen L.J."/>
            <person name="Yoshida K."/>
            <person name="Fujiwara S."/>
            <person name="Wang Z.W."/>
            <person name="Zhang Y.Q."/>
            <person name="Mitsuda N."/>
            <person name="Wang M."/>
            <person name="Liu G.H."/>
            <person name="Pecoraro L."/>
            <person name="Huang H.X."/>
            <person name="Xiao X.J."/>
            <person name="Lin M."/>
            <person name="Wu X.Y."/>
            <person name="Wu W.L."/>
            <person name="Chen Y.Y."/>
            <person name="Chang S.B."/>
            <person name="Sakamoto S."/>
            <person name="Ohme-Takagi M."/>
            <person name="Yagi M."/>
            <person name="Zeng S.J."/>
            <person name="Shen C.Y."/>
            <person name="Yeh C.M."/>
            <person name="Luo Y.B."/>
            <person name="Tsai W.C."/>
            <person name="Van de Peer Y."/>
            <person name="Liu Z.J."/>
        </authorList>
    </citation>
    <scope>NUCLEOTIDE SEQUENCE [LARGE SCALE GENOMIC DNA]</scope>
    <source>
        <strain evidence="2">cv. Shenzhen</strain>
        <tissue evidence="1">Stem</tissue>
    </source>
</reference>
<proteinExistence type="predicted"/>
<accession>A0A2I0A1T3</accession>
<dbReference type="EMBL" id="KZ452037">
    <property type="protein sequence ID" value="PKA49509.1"/>
    <property type="molecule type" value="Genomic_DNA"/>
</dbReference>